<name>A0AAW0DVF4_9AGAR</name>
<dbReference type="PANTHER" id="PTHR21974">
    <property type="entry name" value="RE15880P"/>
    <property type="match status" value="1"/>
</dbReference>
<keyword evidence="1" id="KW-0175">Coiled coil</keyword>
<dbReference type="AlphaFoldDB" id="A0AAW0DVF4"/>
<organism evidence="2 3">
    <name type="scientific">Favolaschia claudopus</name>
    <dbReference type="NCBI Taxonomy" id="2862362"/>
    <lineage>
        <taxon>Eukaryota</taxon>
        <taxon>Fungi</taxon>
        <taxon>Dikarya</taxon>
        <taxon>Basidiomycota</taxon>
        <taxon>Agaricomycotina</taxon>
        <taxon>Agaricomycetes</taxon>
        <taxon>Agaricomycetidae</taxon>
        <taxon>Agaricales</taxon>
        <taxon>Marasmiineae</taxon>
        <taxon>Mycenaceae</taxon>
        <taxon>Favolaschia</taxon>
    </lineage>
</organism>
<evidence type="ECO:0000256" key="1">
    <source>
        <dbReference type="SAM" id="Coils"/>
    </source>
</evidence>
<reference evidence="2 3" key="1">
    <citation type="journal article" date="2024" name="J Genomics">
        <title>Draft genome sequencing and assembly of Favolaschia claudopus CIRM-BRFM 2984 isolated from oak limbs.</title>
        <authorList>
            <person name="Navarro D."/>
            <person name="Drula E."/>
            <person name="Chaduli D."/>
            <person name="Cazenave R."/>
            <person name="Ahrendt S."/>
            <person name="Wang J."/>
            <person name="Lipzen A."/>
            <person name="Daum C."/>
            <person name="Barry K."/>
            <person name="Grigoriev I.V."/>
            <person name="Favel A."/>
            <person name="Rosso M.N."/>
            <person name="Martin F."/>
        </authorList>
    </citation>
    <scope>NUCLEOTIDE SEQUENCE [LARGE SCALE GENOMIC DNA]</scope>
    <source>
        <strain evidence="2 3">CIRM-BRFM 2984</strain>
    </source>
</reference>
<feature type="coiled-coil region" evidence="1">
    <location>
        <begin position="31"/>
        <end position="112"/>
    </location>
</feature>
<comment type="caution">
    <text evidence="2">The sequence shown here is derived from an EMBL/GenBank/DDBJ whole genome shotgun (WGS) entry which is preliminary data.</text>
</comment>
<dbReference type="PANTHER" id="PTHR21974:SF2">
    <property type="entry name" value="RE15880P"/>
    <property type="match status" value="1"/>
</dbReference>
<proteinExistence type="predicted"/>
<dbReference type="Proteomes" id="UP001362999">
    <property type="component" value="Unassembled WGS sequence"/>
</dbReference>
<evidence type="ECO:0000313" key="3">
    <source>
        <dbReference type="Proteomes" id="UP001362999"/>
    </source>
</evidence>
<gene>
    <name evidence="2" type="ORF">R3P38DRAFT_3564496</name>
</gene>
<evidence type="ECO:0000313" key="2">
    <source>
        <dbReference type="EMBL" id="KAK7055493.1"/>
    </source>
</evidence>
<dbReference type="EMBL" id="JAWWNJ010000005">
    <property type="protein sequence ID" value="KAK7055493.1"/>
    <property type="molecule type" value="Genomic_DNA"/>
</dbReference>
<protein>
    <submittedName>
        <fullName evidence="2">Uncharacterized protein</fullName>
    </submittedName>
</protein>
<keyword evidence="3" id="KW-1185">Reference proteome</keyword>
<sequence>MSADELVLQNLVYHEQLIVQISELDHVPPALKQQQNRLKRLKKDAVTLERKVKSLEAQTQRTKTEDEGLIGSTKRRFLANVTGRKDRFEMRCQELQSKLDCYEKTKQELAALDNKIFDGPTPDYPENDQLGAQVQHAQKKHDAIRQHLDNESKAADLLQKTYSSLSTCVDKMRDQHWIQPSFGGPIYTVEQLARTAEICLQRATEVSPNARHIGRVCIPQNVYDAFPSFGPFMGDSSTFRRVLKQASSQPLNSVHIGQEAARLIRNHADTAKADLKTATTELSRARDDLHAFRLSVFEKLPCASPPSEFYIALSETLRSFF</sequence>
<accession>A0AAW0DVF4</accession>